<keyword evidence="1" id="KW-1133">Transmembrane helix</keyword>
<sequence length="132" mass="13811">MAAAIALASAVLWLFAAYLLLLGFTALIRPGVALRFLFGFAQTTAANTAEGVARLAIGIAFLILDRANGWSPWGLAIGGFLGLSAVALLLVPDYHRRLAPRLVALVQNAMPFVGLGSLCLSFLLAFALVRAG</sequence>
<comment type="caution">
    <text evidence="2">The sequence shown here is derived from an EMBL/GenBank/DDBJ whole genome shotgun (WGS) entry which is preliminary data.</text>
</comment>
<accession>A0A7X6BF03</accession>
<feature type="transmembrane region" description="Helical" evidence="1">
    <location>
        <begin position="70"/>
        <end position="91"/>
    </location>
</feature>
<keyword evidence="1" id="KW-0812">Transmembrane</keyword>
<protein>
    <submittedName>
        <fullName evidence="2">Uncharacterized protein</fullName>
    </submittedName>
</protein>
<dbReference type="RefSeq" id="WP_168067621.1">
    <property type="nucleotide sequence ID" value="NZ_JAATJC010000001.1"/>
</dbReference>
<keyword evidence="3" id="KW-1185">Reference proteome</keyword>
<organism evidence="2 3">
    <name type="scientific">Sphingomonas kaistensis</name>
    <dbReference type="NCBI Taxonomy" id="298708"/>
    <lineage>
        <taxon>Bacteria</taxon>
        <taxon>Pseudomonadati</taxon>
        <taxon>Pseudomonadota</taxon>
        <taxon>Alphaproteobacteria</taxon>
        <taxon>Sphingomonadales</taxon>
        <taxon>Sphingomonadaceae</taxon>
        <taxon>Sphingomonas</taxon>
    </lineage>
</organism>
<evidence type="ECO:0000313" key="3">
    <source>
        <dbReference type="Proteomes" id="UP000558192"/>
    </source>
</evidence>
<dbReference type="Proteomes" id="UP000558192">
    <property type="component" value="Unassembled WGS sequence"/>
</dbReference>
<proteinExistence type="predicted"/>
<evidence type="ECO:0000313" key="2">
    <source>
        <dbReference type="EMBL" id="NJC04854.1"/>
    </source>
</evidence>
<name>A0A7X6BF03_9SPHN</name>
<dbReference type="AlphaFoldDB" id="A0A7X6BF03"/>
<dbReference type="EMBL" id="JAATJC010000001">
    <property type="protein sequence ID" value="NJC04854.1"/>
    <property type="molecule type" value="Genomic_DNA"/>
</dbReference>
<gene>
    <name evidence="2" type="ORF">GGQ97_000647</name>
</gene>
<keyword evidence="1" id="KW-0472">Membrane</keyword>
<feature type="transmembrane region" description="Helical" evidence="1">
    <location>
        <begin position="40"/>
        <end position="64"/>
    </location>
</feature>
<feature type="transmembrane region" description="Helical" evidence="1">
    <location>
        <begin position="6"/>
        <end position="28"/>
    </location>
</feature>
<reference evidence="2 3" key="1">
    <citation type="submission" date="2020-03" db="EMBL/GenBank/DDBJ databases">
        <title>Genomic Encyclopedia of Type Strains, Phase IV (KMG-IV): sequencing the most valuable type-strain genomes for metagenomic binning, comparative biology and taxonomic classification.</title>
        <authorList>
            <person name="Goeker M."/>
        </authorList>
    </citation>
    <scope>NUCLEOTIDE SEQUENCE [LARGE SCALE GENOMIC DNA]</scope>
    <source>
        <strain evidence="2 3">DSM 16846</strain>
    </source>
</reference>
<feature type="transmembrane region" description="Helical" evidence="1">
    <location>
        <begin position="103"/>
        <end position="129"/>
    </location>
</feature>
<evidence type="ECO:0000256" key="1">
    <source>
        <dbReference type="SAM" id="Phobius"/>
    </source>
</evidence>